<keyword evidence="2" id="KW-1185">Reference proteome</keyword>
<evidence type="ECO:0008006" key="3">
    <source>
        <dbReference type="Google" id="ProtNLM"/>
    </source>
</evidence>
<name>A0A2P7V3F1_9BACL</name>
<protein>
    <recommendedName>
        <fullName evidence="3">Tail fiber protein</fullName>
    </recommendedName>
</protein>
<dbReference type="AlphaFoldDB" id="A0A2P7V3F1"/>
<gene>
    <name evidence="1" type="ORF">C7R93_17280</name>
</gene>
<reference evidence="1 2" key="1">
    <citation type="submission" date="2018-03" db="EMBL/GenBank/DDBJ databases">
        <title>Brevisbacillus phylogenomics.</title>
        <authorList>
            <person name="Dunlap C."/>
        </authorList>
    </citation>
    <scope>NUCLEOTIDE SEQUENCE [LARGE SCALE GENOMIC DNA]</scope>
    <source>
        <strain evidence="1 2">NRRL NRS-1210</strain>
    </source>
</reference>
<accession>A0A2P7V3F1</accession>
<dbReference type="EMBL" id="PXZM01000028">
    <property type="protein sequence ID" value="PSJ93740.1"/>
    <property type="molecule type" value="Genomic_DNA"/>
</dbReference>
<sequence>MISDILRDHGMGKGINGVDRKALIDIANAADTNQSVVKTIIINNLKAKDPTLAINASSTWADIIAAIPNLYIGKKWATGTVAIPGSSGTNNEVTVTGLGFVPKTIFAFNTGDATSSDVNIHCYTACPSYSNPIFTGWKKVDNWSVESNVIAQSTAPTTNSFKLRSTGVTGYTNYIRWFAIE</sequence>
<evidence type="ECO:0000313" key="2">
    <source>
        <dbReference type="Proteomes" id="UP000240419"/>
    </source>
</evidence>
<dbReference type="Proteomes" id="UP000240419">
    <property type="component" value="Unassembled WGS sequence"/>
</dbReference>
<proteinExistence type="predicted"/>
<dbReference type="RefSeq" id="WP_106839986.1">
    <property type="nucleotide sequence ID" value="NZ_JBCNIW010000011.1"/>
</dbReference>
<organism evidence="1 2">
    <name type="scientific">Brevibacillus fortis</name>
    <dbReference type="NCBI Taxonomy" id="2126352"/>
    <lineage>
        <taxon>Bacteria</taxon>
        <taxon>Bacillati</taxon>
        <taxon>Bacillota</taxon>
        <taxon>Bacilli</taxon>
        <taxon>Bacillales</taxon>
        <taxon>Paenibacillaceae</taxon>
        <taxon>Brevibacillus</taxon>
    </lineage>
</organism>
<evidence type="ECO:0000313" key="1">
    <source>
        <dbReference type="EMBL" id="PSJ93740.1"/>
    </source>
</evidence>
<comment type="caution">
    <text evidence="1">The sequence shown here is derived from an EMBL/GenBank/DDBJ whole genome shotgun (WGS) entry which is preliminary data.</text>
</comment>
<dbReference type="OrthoDB" id="2476797at2"/>